<feature type="non-terminal residue" evidence="1">
    <location>
        <position position="1"/>
    </location>
</feature>
<reference evidence="1" key="1">
    <citation type="journal article" date="2014" name="Front. Microbiol.">
        <title>High frequency of phylogenetically diverse reductive dehalogenase-homologous genes in deep subseafloor sedimentary metagenomes.</title>
        <authorList>
            <person name="Kawai M."/>
            <person name="Futagami T."/>
            <person name="Toyoda A."/>
            <person name="Takaki Y."/>
            <person name="Nishi S."/>
            <person name="Hori S."/>
            <person name="Arai W."/>
            <person name="Tsubouchi T."/>
            <person name="Morono Y."/>
            <person name="Uchiyama I."/>
            <person name="Ito T."/>
            <person name="Fujiyama A."/>
            <person name="Inagaki F."/>
            <person name="Takami H."/>
        </authorList>
    </citation>
    <scope>NUCLEOTIDE SEQUENCE</scope>
    <source>
        <strain evidence="1">Expedition CK06-06</strain>
    </source>
</reference>
<accession>X0WJW2</accession>
<dbReference type="AlphaFoldDB" id="X0WJW2"/>
<comment type="caution">
    <text evidence="1">The sequence shown here is derived from an EMBL/GenBank/DDBJ whole genome shotgun (WGS) entry which is preliminary data.</text>
</comment>
<name>X0WJW2_9ZZZZ</name>
<dbReference type="EMBL" id="BARS01034661">
    <property type="protein sequence ID" value="GAG24808.1"/>
    <property type="molecule type" value="Genomic_DNA"/>
</dbReference>
<organism evidence="1">
    <name type="scientific">marine sediment metagenome</name>
    <dbReference type="NCBI Taxonomy" id="412755"/>
    <lineage>
        <taxon>unclassified sequences</taxon>
        <taxon>metagenomes</taxon>
        <taxon>ecological metagenomes</taxon>
    </lineage>
</organism>
<gene>
    <name evidence="1" type="ORF">S01H1_53526</name>
</gene>
<protein>
    <submittedName>
        <fullName evidence="1">Uncharacterized protein</fullName>
    </submittedName>
</protein>
<proteinExistence type="predicted"/>
<sequence>RTVINAKIITAGPRGNACRKCKEKVKEPDVLLKVTSYVRHSPHPKVDKFCPDCGVKQVEKGISTLKEMLDTLTNGASDESKLGTIKVRKV</sequence>
<evidence type="ECO:0000313" key="1">
    <source>
        <dbReference type="EMBL" id="GAG24808.1"/>
    </source>
</evidence>